<comment type="catalytic activity">
    <reaction evidence="1 8">
        <text>1-(2-carboxyphenylamino)-1-deoxy-D-ribulose 5-phosphate + H(+) = (1S,2R)-1-C-(indol-3-yl)glycerol 3-phosphate + CO2 + H2O</text>
        <dbReference type="Rhea" id="RHEA:23476"/>
        <dbReference type="ChEBI" id="CHEBI:15377"/>
        <dbReference type="ChEBI" id="CHEBI:15378"/>
        <dbReference type="ChEBI" id="CHEBI:16526"/>
        <dbReference type="ChEBI" id="CHEBI:58613"/>
        <dbReference type="ChEBI" id="CHEBI:58866"/>
        <dbReference type="EC" id="4.1.1.48"/>
    </reaction>
</comment>
<evidence type="ECO:0000256" key="7">
    <source>
        <dbReference type="ARBA" id="ARBA00023239"/>
    </source>
</evidence>
<dbReference type="eggNOG" id="COG0134">
    <property type="taxonomic scope" value="Bacteria"/>
</dbReference>
<dbReference type="InterPro" id="IPR011060">
    <property type="entry name" value="RibuloseP-bd_barrel"/>
</dbReference>
<dbReference type="PANTHER" id="PTHR22854">
    <property type="entry name" value="TRYPTOPHAN BIOSYNTHESIS PROTEIN"/>
    <property type="match status" value="1"/>
</dbReference>
<evidence type="ECO:0000256" key="8">
    <source>
        <dbReference type="HAMAP-Rule" id="MF_00134"/>
    </source>
</evidence>
<dbReference type="NCBIfam" id="NF001377">
    <property type="entry name" value="PRK00278.2-4"/>
    <property type="match status" value="1"/>
</dbReference>
<dbReference type="Pfam" id="PF00218">
    <property type="entry name" value="IGPS"/>
    <property type="match status" value="1"/>
</dbReference>
<name>A6G755_9BACT</name>
<evidence type="ECO:0000313" key="11">
    <source>
        <dbReference type="Proteomes" id="UP000005801"/>
    </source>
</evidence>
<dbReference type="InterPro" id="IPR013785">
    <property type="entry name" value="Aldolase_TIM"/>
</dbReference>
<dbReference type="RefSeq" id="WP_006972550.1">
    <property type="nucleotide sequence ID" value="NZ_ABCS01000032.1"/>
</dbReference>
<dbReference type="EC" id="4.1.1.48" evidence="8"/>
<protein>
    <recommendedName>
        <fullName evidence="8">Indole-3-glycerol phosphate synthase</fullName>
        <shortName evidence="8">IGPS</shortName>
        <ecNumber evidence="8">4.1.1.48</ecNumber>
    </recommendedName>
</protein>
<keyword evidence="4 8" id="KW-0210">Decarboxylase</keyword>
<evidence type="ECO:0000256" key="4">
    <source>
        <dbReference type="ARBA" id="ARBA00022793"/>
    </source>
</evidence>
<evidence type="ECO:0000256" key="6">
    <source>
        <dbReference type="ARBA" id="ARBA00023141"/>
    </source>
</evidence>
<evidence type="ECO:0000259" key="9">
    <source>
        <dbReference type="Pfam" id="PF00218"/>
    </source>
</evidence>
<gene>
    <name evidence="8" type="primary">trpC</name>
    <name evidence="10" type="ORF">PPSIR1_09131</name>
</gene>
<organism evidence="10 11">
    <name type="scientific">Plesiocystis pacifica SIR-1</name>
    <dbReference type="NCBI Taxonomy" id="391625"/>
    <lineage>
        <taxon>Bacteria</taxon>
        <taxon>Pseudomonadati</taxon>
        <taxon>Myxococcota</taxon>
        <taxon>Polyangia</taxon>
        <taxon>Nannocystales</taxon>
        <taxon>Nannocystaceae</taxon>
        <taxon>Plesiocystis</taxon>
    </lineage>
</organism>
<dbReference type="EMBL" id="ABCS01000032">
    <property type="protein sequence ID" value="EDM78331.1"/>
    <property type="molecule type" value="Genomic_DNA"/>
</dbReference>
<dbReference type="AlphaFoldDB" id="A6G755"/>
<dbReference type="PANTHER" id="PTHR22854:SF2">
    <property type="entry name" value="INDOLE-3-GLYCEROL-PHOSPHATE SYNTHASE"/>
    <property type="match status" value="1"/>
</dbReference>
<dbReference type="Gene3D" id="3.20.20.70">
    <property type="entry name" value="Aldolase class I"/>
    <property type="match status" value="1"/>
</dbReference>
<evidence type="ECO:0000313" key="10">
    <source>
        <dbReference type="EMBL" id="EDM78331.1"/>
    </source>
</evidence>
<evidence type="ECO:0000256" key="5">
    <source>
        <dbReference type="ARBA" id="ARBA00022822"/>
    </source>
</evidence>
<dbReference type="Proteomes" id="UP000005801">
    <property type="component" value="Unassembled WGS sequence"/>
</dbReference>
<dbReference type="CDD" id="cd00331">
    <property type="entry name" value="IGPS"/>
    <property type="match status" value="1"/>
</dbReference>
<dbReference type="GO" id="GO:0004425">
    <property type="term" value="F:indole-3-glycerol-phosphate synthase activity"/>
    <property type="evidence" value="ECO:0007669"/>
    <property type="project" value="UniProtKB-UniRule"/>
</dbReference>
<feature type="domain" description="Indole-3-glycerol phosphate synthase" evidence="9">
    <location>
        <begin position="8"/>
        <end position="261"/>
    </location>
</feature>
<dbReference type="STRING" id="391625.PPSIR1_09131"/>
<dbReference type="GO" id="GO:0000162">
    <property type="term" value="P:L-tryptophan biosynthetic process"/>
    <property type="evidence" value="ECO:0007669"/>
    <property type="project" value="UniProtKB-UniRule"/>
</dbReference>
<keyword evidence="11" id="KW-1185">Reference proteome</keyword>
<dbReference type="UniPathway" id="UPA00035">
    <property type="reaction ID" value="UER00043"/>
</dbReference>
<keyword evidence="5 8" id="KW-0822">Tryptophan biosynthesis</keyword>
<comment type="pathway">
    <text evidence="2 8">Amino-acid biosynthesis; L-tryptophan biosynthesis; L-tryptophan from chorismate: step 4/5.</text>
</comment>
<evidence type="ECO:0000256" key="2">
    <source>
        <dbReference type="ARBA" id="ARBA00004696"/>
    </source>
</evidence>
<evidence type="ECO:0000256" key="3">
    <source>
        <dbReference type="ARBA" id="ARBA00022605"/>
    </source>
</evidence>
<dbReference type="SUPFAM" id="SSF51366">
    <property type="entry name" value="Ribulose-phoshate binding barrel"/>
    <property type="match status" value="1"/>
</dbReference>
<dbReference type="GO" id="GO:0004640">
    <property type="term" value="F:phosphoribosylanthranilate isomerase activity"/>
    <property type="evidence" value="ECO:0007669"/>
    <property type="project" value="TreeGrafter"/>
</dbReference>
<comment type="similarity">
    <text evidence="8">Belongs to the TrpC family.</text>
</comment>
<reference evidence="10 11" key="1">
    <citation type="submission" date="2007-06" db="EMBL/GenBank/DDBJ databases">
        <authorList>
            <person name="Shimkets L."/>
            <person name="Ferriera S."/>
            <person name="Johnson J."/>
            <person name="Kravitz S."/>
            <person name="Beeson K."/>
            <person name="Sutton G."/>
            <person name="Rogers Y.-H."/>
            <person name="Friedman R."/>
            <person name="Frazier M."/>
            <person name="Venter J.C."/>
        </authorList>
    </citation>
    <scope>NUCLEOTIDE SEQUENCE [LARGE SCALE GENOMIC DNA]</scope>
    <source>
        <strain evidence="10 11">SIR-1</strain>
    </source>
</reference>
<evidence type="ECO:0000256" key="1">
    <source>
        <dbReference type="ARBA" id="ARBA00001633"/>
    </source>
</evidence>
<keyword evidence="7 8" id="KW-0456">Lyase</keyword>
<sequence>MSSEATYLDDILAAKRAELETVRPGNTSWQQLDALLAELPPCRDLWGALAGGHKPRAIAEFKRRSPSEGPLRESADPKHIASLYVAAGAAAISVLTDRHFDGSFEDLRTVRAAVSVPVLCKDFIISRSQIIRARQEGADAILLIVAALEPPMLRDLHNFATDLGLQCLVEAHDDHEVERAMAAGAKIVGLNSRNLQTFEVDLDNIIRYRPDVPREGFLYVGESGIQDRKDVRRLRAAGVDAILVGSVLMRSEDPGAKLAELIAP</sequence>
<dbReference type="InterPro" id="IPR045186">
    <property type="entry name" value="Indole-3-glycerol_P_synth"/>
</dbReference>
<dbReference type="InterPro" id="IPR013798">
    <property type="entry name" value="Indole-3-glycerol_P_synth_dom"/>
</dbReference>
<keyword evidence="6 8" id="KW-0057">Aromatic amino acid biosynthesis</keyword>
<accession>A6G755</accession>
<dbReference type="HAMAP" id="MF_00134_B">
    <property type="entry name" value="IGPS_B"/>
    <property type="match status" value="1"/>
</dbReference>
<dbReference type="FunFam" id="3.20.20.70:FF:000024">
    <property type="entry name" value="Indole-3-glycerol phosphate synthase"/>
    <property type="match status" value="1"/>
</dbReference>
<proteinExistence type="inferred from homology"/>
<comment type="caution">
    <text evidence="10">The sequence shown here is derived from an EMBL/GenBank/DDBJ whole genome shotgun (WGS) entry which is preliminary data.</text>
</comment>
<dbReference type="OrthoDB" id="9804217at2"/>
<keyword evidence="3 8" id="KW-0028">Amino-acid biosynthesis</keyword>